<organism evidence="1 2">
    <name type="scientific">Dermacentor silvarum</name>
    <name type="common">Tick</name>
    <dbReference type="NCBI Taxonomy" id="543639"/>
    <lineage>
        <taxon>Eukaryota</taxon>
        <taxon>Metazoa</taxon>
        <taxon>Ecdysozoa</taxon>
        <taxon>Arthropoda</taxon>
        <taxon>Chelicerata</taxon>
        <taxon>Arachnida</taxon>
        <taxon>Acari</taxon>
        <taxon>Parasitiformes</taxon>
        <taxon>Ixodida</taxon>
        <taxon>Ixodoidea</taxon>
        <taxon>Ixodidae</taxon>
        <taxon>Rhipicephalinae</taxon>
        <taxon>Dermacentor</taxon>
    </lineage>
</organism>
<evidence type="ECO:0000313" key="1">
    <source>
        <dbReference type="EMBL" id="KAH7980895.1"/>
    </source>
</evidence>
<name>A0ACB8E2D7_DERSI</name>
<reference evidence="1" key="1">
    <citation type="submission" date="2020-05" db="EMBL/GenBank/DDBJ databases">
        <title>Large-scale comparative analyses of tick genomes elucidate their genetic diversity and vector capacities.</title>
        <authorList>
            <person name="Jia N."/>
            <person name="Wang J."/>
            <person name="Shi W."/>
            <person name="Du L."/>
            <person name="Sun Y."/>
            <person name="Zhan W."/>
            <person name="Jiang J."/>
            <person name="Wang Q."/>
            <person name="Zhang B."/>
            <person name="Ji P."/>
            <person name="Sakyi L.B."/>
            <person name="Cui X."/>
            <person name="Yuan T."/>
            <person name="Jiang B."/>
            <person name="Yang W."/>
            <person name="Lam T.T.-Y."/>
            <person name="Chang Q."/>
            <person name="Ding S."/>
            <person name="Wang X."/>
            <person name="Zhu J."/>
            <person name="Ruan X."/>
            <person name="Zhao L."/>
            <person name="Wei J."/>
            <person name="Que T."/>
            <person name="Du C."/>
            <person name="Cheng J."/>
            <person name="Dai P."/>
            <person name="Han X."/>
            <person name="Huang E."/>
            <person name="Gao Y."/>
            <person name="Liu J."/>
            <person name="Shao H."/>
            <person name="Ye R."/>
            <person name="Li L."/>
            <person name="Wei W."/>
            <person name="Wang X."/>
            <person name="Wang C."/>
            <person name="Yang T."/>
            <person name="Huo Q."/>
            <person name="Li W."/>
            <person name="Guo W."/>
            <person name="Chen H."/>
            <person name="Zhou L."/>
            <person name="Ni X."/>
            <person name="Tian J."/>
            <person name="Zhou Y."/>
            <person name="Sheng Y."/>
            <person name="Liu T."/>
            <person name="Pan Y."/>
            <person name="Xia L."/>
            <person name="Li J."/>
            <person name="Zhao F."/>
            <person name="Cao W."/>
        </authorList>
    </citation>
    <scope>NUCLEOTIDE SEQUENCE</scope>
    <source>
        <strain evidence="1">Dsil-2018</strain>
    </source>
</reference>
<gene>
    <name evidence="1" type="ORF">HPB49_019920</name>
</gene>
<accession>A0ACB8E2D7</accession>
<sequence>MSSEDIGLEPRVPIFVNEHLCPATKRLFGAENSKRKECGWKYAWTKNGKIFVRKSEGTPVISIGHADDLEKIEQ</sequence>
<keyword evidence="2" id="KW-1185">Reference proteome</keyword>
<evidence type="ECO:0000313" key="2">
    <source>
        <dbReference type="Proteomes" id="UP000821865"/>
    </source>
</evidence>
<proteinExistence type="predicted"/>
<protein>
    <submittedName>
        <fullName evidence="1">Uncharacterized protein</fullName>
    </submittedName>
</protein>
<comment type="caution">
    <text evidence="1">The sequence shown here is derived from an EMBL/GenBank/DDBJ whole genome shotgun (WGS) entry which is preliminary data.</text>
</comment>
<dbReference type="EMBL" id="CM023470">
    <property type="protein sequence ID" value="KAH7980895.1"/>
    <property type="molecule type" value="Genomic_DNA"/>
</dbReference>
<dbReference type="Proteomes" id="UP000821865">
    <property type="component" value="Chromosome 1"/>
</dbReference>